<dbReference type="InterPro" id="IPR036138">
    <property type="entry name" value="PBP_dimer_sf"/>
</dbReference>
<dbReference type="Gene3D" id="1.10.10.1230">
    <property type="entry name" value="Penicillin-binding protein, N-terminal non-catalytic domain, head sub-domain"/>
    <property type="match status" value="1"/>
</dbReference>
<keyword evidence="5 11" id="KW-0812">Transmembrane</keyword>
<dbReference type="InterPro" id="IPR001460">
    <property type="entry name" value="PCN-bd_Tpept"/>
</dbReference>
<dbReference type="AlphaFoldDB" id="A0A6V7RDX8"/>
<evidence type="ECO:0000256" key="2">
    <source>
        <dbReference type="ARBA" id="ARBA00004236"/>
    </source>
</evidence>
<organism evidence="14 15">
    <name type="scientific">Phocicoccus pinnipedialis</name>
    <dbReference type="NCBI Taxonomy" id="110845"/>
    <lineage>
        <taxon>Bacteria</taxon>
        <taxon>Bacillati</taxon>
        <taxon>Bacillota</taxon>
        <taxon>Bacilli</taxon>
        <taxon>Bacillales</taxon>
        <taxon>Salinicoccaceae</taxon>
        <taxon>Phocicoccus</taxon>
    </lineage>
</organism>
<evidence type="ECO:0000313" key="15">
    <source>
        <dbReference type="Proteomes" id="UP000588186"/>
    </source>
</evidence>
<dbReference type="Pfam" id="PF03717">
    <property type="entry name" value="PBP_dimer"/>
    <property type="match status" value="1"/>
</dbReference>
<comment type="subcellular location">
    <subcellularLocation>
        <location evidence="2">Cell membrane</location>
    </subcellularLocation>
    <subcellularLocation>
        <location evidence="1">Membrane</location>
        <topology evidence="1">Single-pass membrane protein</topology>
    </subcellularLocation>
</comment>
<evidence type="ECO:0000256" key="7">
    <source>
        <dbReference type="ARBA" id="ARBA00022984"/>
    </source>
</evidence>
<dbReference type="GO" id="GO:0071555">
    <property type="term" value="P:cell wall organization"/>
    <property type="evidence" value="ECO:0007669"/>
    <property type="project" value="UniProtKB-KW"/>
</dbReference>
<evidence type="ECO:0000256" key="5">
    <source>
        <dbReference type="ARBA" id="ARBA00022692"/>
    </source>
</evidence>
<dbReference type="Gene3D" id="3.40.710.10">
    <property type="entry name" value="DD-peptidase/beta-lactamase superfamily"/>
    <property type="match status" value="1"/>
</dbReference>
<keyword evidence="7" id="KW-0573">Peptidoglycan synthesis</keyword>
<dbReference type="GO" id="GO:0008360">
    <property type="term" value="P:regulation of cell shape"/>
    <property type="evidence" value="ECO:0007669"/>
    <property type="project" value="UniProtKB-KW"/>
</dbReference>
<dbReference type="InterPro" id="IPR005311">
    <property type="entry name" value="PBP_dimer"/>
</dbReference>
<dbReference type="RefSeq" id="WP_186077666.1">
    <property type="nucleotide sequence ID" value="NZ_JAGGKJ010000001.1"/>
</dbReference>
<evidence type="ECO:0000256" key="9">
    <source>
        <dbReference type="ARBA" id="ARBA00023136"/>
    </source>
</evidence>
<proteinExistence type="inferred from homology"/>
<sequence>MRRVKKKSSETIKYQLFKSRVSLVLVVVFLLCLLLILRLGYLQIIKGDSYQERVENAQYVEINQNVPRGQIYDRNGKLLVGNKSERAIFFTRHRNMSNQEIFNLAHELAKYITVDDQRLALRDKQDYVLNHYFDQVLRELSDEAQLLKDGAISNSDFYNESYNQLSEEFVDMLLTDKDLNVLSIYVRMIVASELNPVAVKSKGVTEEEFARVNQDLDQLDGITTGMDWTRDYKFGNTLRTIFGDVSSSEEGLPKELTEYYKSLGYSNNDRVGKSYLEFQYEDILRGTKEEVKYSTDRSGKILGQEVVRPGKPGNDLYITIDIELQKEVEKLAEHHLKSLRKLAVEAKKRNDQDNDLEWDIHPEYIDAVNIVVQDPHNGEILAMVGKRINEDGKIEDFDYGTFAVTYVPGSSVKMGTVVTGYQNDVLVPGEFLTDEPMVFQDGTEKASFFNRDSKVDVDDQEAIMVSSNVYMMKIALKLLGLEYEKNMPLPIDISENSFKLRNGLNQFGLGVSTGIDLPNEETGIAPPLTNNPGNYLDLAIGQYDTYSAMQLAQYISTVVNGGSRLQSHLAKEVREYDANDSGPIVKTFNANVLNTVQINNKELEQLHNGMFDVFNKHDQTTDRYGTGWDAFHNLEPKAAGKTGTAEAYREGNSVLNQTYLGYAPADSPDMAFSIIWPTMPMTIPFFPAQYLGKDLVEKYYELEYGQPKKKPYNYSLDEFYPRIKEGTY</sequence>
<dbReference type="Proteomes" id="UP000588186">
    <property type="component" value="Unassembled WGS sequence"/>
</dbReference>
<evidence type="ECO:0000256" key="1">
    <source>
        <dbReference type="ARBA" id="ARBA00004167"/>
    </source>
</evidence>
<dbReference type="Pfam" id="PF00905">
    <property type="entry name" value="Transpeptidase"/>
    <property type="match status" value="1"/>
</dbReference>
<dbReference type="InterPro" id="IPR012338">
    <property type="entry name" value="Beta-lactam/transpept-like"/>
</dbReference>
<feature type="transmembrane region" description="Helical" evidence="11">
    <location>
        <begin position="21"/>
        <end position="41"/>
    </location>
</feature>
<dbReference type="SUPFAM" id="SSF56519">
    <property type="entry name" value="Penicillin binding protein dimerisation domain"/>
    <property type="match status" value="1"/>
</dbReference>
<dbReference type="GO" id="GO:0071972">
    <property type="term" value="F:peptidoglycan L,D-transpeptidase activity"/>
    <property type="evidence" value="ECO:0007669"/>
    <property type="project" value="TreeGrafter"/>
</dbReference>
<dbReference type="SUPFAM" id="SSF56601">
    <property type="entry name" value="beta-lactamase/transpeptidase-like"/>
    <property type="match status" value="1"/>
</dbReference>
<evidence type="ECO:0000256" key="11">
    <source>
        <dbReference type="SAM" id="Phobius"/>
    </source>
</evidence>
<dbReference type="GO" id="GO:0008658">
    <property type="term" value="F:penicillin binding"/>
    <property type="evidence" value="ECO:0007669"/>
    <property type="project" value="InterPro"/>
</dbReference>
<comment type="similarity">
    <text evidence="3">Belongs to the transpeptidase family.</text>
</comment>
<evidence type="ECO:0000256" key="6">
    <source>
        <dbReference type="ARBA" id="ARBA00022960"/>
    </source>
</evidence>
<keyword evidence="9 11" id="KW-0472">Membrane</keyword>
<evidence type="ECO:0000256" key="3">
    <source>
        <dbReference type="ARBA" id="ARBA00007171"/>
    </source>
</evidence>
<feature type="domain" description="Penicillin-binding protein transpeptidase" evidence="12">
    <location>
        <begin position="370"/>
        <end position="676"/>
    </location>
</feature>
<dbReference type="GO" id="GO:0005886">
    <property type="term" value="C:plasma membrane"/>
    <property type="evidence" value="ECO:0007669"/>
    <property type="project" value="UniProtKB-SubCell"/>
</dbReference>
<reference evidence="14 15" key="1">
    <citation type="submission" date="2020-07" db="EMBL/GenBank/DDBJ databases">
        <authorList>
            <person name="Criscuolo A."/>
        </authorList>
    </citation>
    <scope>NUCLEOTIDE SEQUENCE [LARGE SCALE GENOMIC DNA]</scope>
    <source>
        <strain evidence="14">CIP107946</strain>
    </source>
</reference>
<evidence type="ECO:0000259" key="12">
    <source>
        <dbReference type="Pfam" id="PF00905"/>
    </source>
</evidence>
<comment type="caution">
    <text evidence="14">The sequence shown here is derived from an EMBL/GenBank/DDBJ whole genome shotgun (WGS) entry which is preliminary data.</text>
</comment>
<evidence type="ECO:0000256" key="10">
    <source>
        <dbReference type="ARBA" id="ARBA00023316"/>
    </source>
</evidence>
<dbReference type="Gene3D" id="3.90.1310.10">
    <property type="entry name" value="Penicillin-binding protein 2a (Domain 2)"/>
    <property type="match status" value="1"/>
</dbReference>
<evidence type="ECO:0000259" key="13">
    <source>
        <dbReference type="Pfam" id="PF03717"/>
    </source>
</evidence>
<accession>A0A6V7RDX8</accession>
<dbReference type="InterPro" id="IPR050515">
    <property type="entry name" value="Beta-lactam/transpept"/>
</dbReference>
<keyword evidence="15" id="KW-1185">Reference proteome</keyword>
<keyword evidence="6" id="KW-0133">Cell shape</keyword>
<keyword evidence="8 11" id="KW-1133">Transmembrane helix</keyword>
<keyword evidence="4" id="KW-1003">Cell membrane</keyword>
<feature type="domain" description="Penicillin-binding protein dimerisation" evidence="13">
    <location>
        <begin position="64"/>
        <end position="304"/>
    </location>
</feature>
<evidence type="ECO:0000256" key="8">
    <source>
        <dbReference type="ARBA" id="ARBA00022989"/>
    </source>
</evidence>
<evidence type="ECO:0000256" key="4">
    <source>
        <dbReference type="ARBA" id="ARBA00022475"/>
    </source>
</evidence>
<keyword evidence="10" id="KW-0961">Cell wall biogenesis/degradation</keyword>
<evidence type="ECO:0000313" key="14">
    <source>
        <dbReference type="EMBL" id="CAD2076011.1"/>
    </source>
</evidence>
<dbReference type="PANTHER" id="PTHR30627">
    <property type="entry name" value="PEPTIDOGLYCAN D,D-TRANSPEPTIDASE"/>
    <property type="match status" value="1"/>
</dbReference>
<protein>
    <submittedName>
        <fullName evidence="14">Penicillin-binding protein H</fullName>
    </submittedName>
</protein>
<dbReference type="PANTHER" id="PTHR30627:SF2">
    <property type="entry name" value="PEPTIDOGLYCAN D,D-TRANSPEPTIDASE MRDA"/>
    <property type="match status" value="1"/>
</dbReference>
<dbReference type="EMBL" id="CAJEWB010000010">
    <property type="protein sequence ID" value="CAD2076011.1"/>
    <property type="molecule type" value="Genomic_DNA"/>
</dbReference>
<gene>
    <name evidence="14" type="primary">pbpH</name>
    <name evidence="14" type="ORF">JEOPIN946_01149</name>
</gene>
<dbReference type="GO" id="GO:0009252">
    <property type="term" value="P:peptidoglycan biosynthetic process"/>
    <property type="evidence" value="ECO:0007669"/>
    <property type="project" value="UniProtKB-KW"/>
</dbReference>
<name>A0A6V7RDX8_9BACL</name>